<gene>
    <name evidence="2" type="ORF">H8L67_02915</name>
</gene>
<dbReference type="Pfam" id="PF01584">
    <property type="entry name" value="CheW"/>
    <property type="match status" value="1"/>
</dbReference>
<dbReference type="Gene3D" id="2.40.50.180">
    <property type="entry name" value="CheA-289, Domain 4"/>
    <property type="match status" value="1"/>
</dbReference>
<feature type="domain" description="CheW-like" evidence="1">
    <location>
        <begin position="31"/>
        <end position="171"/>
    </location>
</feature>
<dbReference type="InterPro" id="IPR039315">
    <property type="entry name" value="CheW"/>
</dbReference>
<name>A0ABX8WST9_9GAMM</name>
<dbReference type="SUPFAM" id="SSF50341">
    <property type="entry name" value="CheW-like"/>
    <property type="match status" value="1"/>
</dbReference>
<evidence type="ECO:0000313" key="2">
    <source>
        <dbReference type="EMBL" id="QYR53906.1"/>
    </source>
</evidence>
<accession>A0ABX8WST9</accession>
<protein>
    <submittedName>
        <fullName evidence="2">Chemotaxis protein CheW</fullName>
    </submittedName>
</protein>
<reference evidence="2 3" key="1">
    <citation type="submission" date="2021-08" db="EMBL/GenBank/DDBJ databases">
        <title>Lysobacter sp. strain CJ11 Genome sequencing and assembly.</title>
        <authorList>
            <person name="Kim I."/>
        </authorList>
    </citation>
    <scope>NUCLEOTIDE SEQUENCE [LARGE SCALE GENOMIC DNA]</scope>
    <source>
        <strain evidence="2 3">CJ11</strain>
    </source>
</reference>
<organism evidence="2 3">
    <name type="scientific">Lysobacter soyae</name>
    <dbReference type="NCBI Taxonomy" id="2764185"/>
    <lineage>
        <taxon>Bacteria</taxon>
        <taxon>Pseudomonadati</taxon>
        <taxon>Pseudomonadota</taxon>
        <taxon>Gammaproteobacteria</taxon>
        <taxon>Lysobacterales</taxon>
        <taxon>Lysobacteraceae</taxon>
        <taxon>Lysobacter</taxon>
    </lineage>
</organism>
<dbReference type="InterPro" id="IPR002545">
    <property type="entry name" value="CheW-lke_dom"/>
</dbReference>
<evidence type="ECO:0000313" key="3">
    <source>
        <dbReference type="Proteomes" id="UP000824755"/>
    </source>
</evidence>
<dbReference type="PANTHER" id="PTHR22617">
    <property type="entry name" value="CHEMOTAXIS SENSOR HISTIDINE KINASE-RELATED"/>
    <property type="match status" value="1"/>
</dbReference>
<evidence type="ECO:0000259" key="1">
    <source>
        <dbReference type="PROSITE" id="PS50851"/>
    </source>
</evidence>
<dbReference type="PANTHER" id="PTHR22617:SF43">
    <property type="entry name" value="PROTEIN PILI"/>
    <property type="match status" value="1"/>
</dbReference>
<dbReference type="Gene3D" id="2.30.30.40">
    <property type="entry name" value="SH3 Domains"/>
    <property type="match status" value="1"/>
</dbReference>
<dbReference type="Proteomes" id="UP000824755">
    <property type="component" value="Chromosome"/>
</dbReference>
<dbReference type="EMBL" id="CP080544">
    <property type="protein sequence ID" value="QYR53906.1"/>
    <property type="molecule type" value="Genomic_DNA"/>
</dbReference>
<proteinExistence type="predicted"/>
<dbReference type="PROSITE" id="PS50851">
    <property type="entry name" value="CHEW"/>
    <property type="match status" value="1"/>
</dbReference>
<keyword evidence="3" id="KW-1185">Reference proteome</keyword>
<dbReference type="InterPro" id="IPR036061">
    <property type="entry name" value="CheW-like_dom_sf"/>
</dbReference>
<sequence>MQSAYGYLCDLDARSLAHVAGIPQEAGGRSGWRGLAYRIGHRLLASSFDDVAEILTAPPATPVPGGQNWLLGLVNVRGNLMPLVDLKMFLEGERTVMHENQRMLTIRQEGGDVGVLIDELVGQRAFDEADQTDPGALTDGRYKHLIKRAFKKDDETWGVFDFDALTRTPEFRRAAL</sequence>
<dbReference type="SMART" id="SM00260">
    <property type="entry name" value="CheW"/>
    <property type="match status" value="1"/>
</dbReference>